<dbReference type="RefSeq" id="WP_330463674.1">
    <property type="nucleotide sequence ID" value="NZ_CP143578.1"/>
</dbReference>
<dbReference type="EMBL" id="CP143578">
    <property type="protein sequence ID" value="WVN21643.1"/>
    <property type="molecule type" value="Genomic_DNA"/>
</dbReference>
<proteinExistence type="predicted"/>
<evidence type="ECO:0000313" key="1">
    <source>
        <dbReference type="EMBL" id="WVN21643.1"/>
    </source>
</evidence>
<keyword evidence="2" id="KW-1185">Reference proteome</keyword>
<sequence>MKTKLFSNYLENWDSKETQYFSVRHNSIIGKIGAGFNNFNEITILLLFEAFNNIFSKNKSISANILVANDGSNKYLSFFEKQIIQKISSKQIKVLAFEKNNPVTEAFLSFSNTLTESFLLTIYLHKFNDEDKYCISFFNKNNDPLSSEIINSIIEEYKEIRMESFKENTTPNQYINFNKLLNEYTNYLLINKFTNTSNHMLKIAIIDSPLQNTFIKKILGKNDVEYKVLKNNIRDEKPEQIKYSILFKNTLKNIEYLFKFSYDYKKLFLYRRDYSFKYSFVYKLIDISNLLCNYLSFINNYVQTNEEFKQISNIYASHFVKKEYLINICSRYKINLDFSWKFENKKHTENNFLYFDESYNVYLKNNKKIKYDSFIFFNILIDMLNYYQTQGMKFEDINNQNVNESNKLIINEFELECHELNITDFETKLYIQDTIALLKISSIENIKDYYKNNNEKYIAKINFHKNEWMGIKYNFSNSKLVFLVQEKEKTKGNIAKKIKKFMQKFCLKYKTPLVNF</sequence>
<evidence type="ECO:0000313" key="2">
    <source>
        <dbReference type="Proteomes" id="UP001431935"/>
    </source>
</evidence>
<gene>
    <name evidence="1" type="ORF">V2E26_01475</name>
</gene>
<protein>
    <recommendedName>
        <fullName evidence="3">Alpha-D-phosphohexomutase alpha/beta/alpha domain-containing protein</fullName>
    </recommendedName>
</protein>
<dbReference type="Proteomes" id="UP001431935">
    <property type="component" value="Chromosome"/>
</dbReference>
<name>A0ABZ2AIB9_9BACT</name>
<reference evidence="1" key="1">
    <citation type="submission" date="2024-01" db="EMBL/GenBank/DDBJ databases">
        <title>Complete genome sequence of Mycoplasma gateae strain 3700.</title>
        <authorList>
            <person name="Spergser J."/>
        </authorList>
    </citation>
    <scope>NUCLEOTIDE SEQUENCE [LARGE SCALE GENOMIC DNA]</scope>
    <source>
        <strain evidence="1">3700</strain>
    </source>
</reference>
<organism evidence="1 2">
    <name type="scientific">Metamycoplasma gateae</name>
    <dbReference type="NCBI Taxonomy" id="35769"/>
    <lineage>
        <taxon>Bacteria</taxon>
        <taxon>Bacillati</taxon>
        <taxon>Mycoplasmatota</taxon>
        <taxon>Mycoplasmoidales</taxon>
        <taxon>Metamycoplasmataceae</taxon>
        <taxon>Metamycoplasma</taxon>
    </lineage>
</organism>
<accession>A0ABZ2AIB9</accession>
<evidence type="ECO:0008006" key="3">
    <source>
        <dbReference type="Google" id="ProtNLM"/>
    </source>
</evidence>